<proteinExistence type="predicted"/>
<protein>
    <submittedName>
        <fullName evidence="2">Alpha/beta hydrolase</fullName>
    </submittedName>
</protein>
<gene>
    <name evidence="2" type="ORF">BN970_06817</name>
</gene>
<dbReference type="SUPFAM" id="SSF53474">
    <property type="entry name" value="alpha/beta-Hydrolases"/>
    <property type="match status" value="1"/>
</dbReference>
<dbReference type="Gene3D" id="3.40.50.1820">
    <property type="entry name" value="alpha/beta hydrolase"/>
    <property type="match status" value="1"/>
</dbReference>
<dbReference type="EMBL" id="CTEF01000009">
    <property type="protein sequence ID" value="CQD25019.1"/>
    <property type="molecule type" value="Genomic_DNA"/>
</dbReference>
<accession>A0A0U1E050</accession>
<name>A0A0U1E050_9MYCO</name>
<sequence>MQRTPLATAVGFLPSLQTYDRYNELATIAANTVVVSGGTDTVTPVSHAHDLAAGIPGAVHLHAAAGGHMLLHDAPRLVVDAIARTLAPLAQYTSTDAFGAPKVLEAI</sequence>
<dbReference type="InterPro" id="IPR013595">
    <property type="entry name" value="Pept_S33_TAP-like_C"/>
</dbReference>
<dbReference type="Pfam" id="PF08386">
    <property type="entry name" value="Abhydrolase_4"/>
    <property type="match status" value="1"/>
</dbReference>
<evidence type="ECO:0000259" key="1">
    <source>
        <dbReference type="Pfam" id="PF08386"/>
    </source>
</evidence>
<reference evidence="2 3" key="1">
    <citation type="submission" date="2015-03" db="EMBL/GenBank/DDBJ databases">
        <authorList>
            <person name="Murphy D."/>
        </authorList>
    </citation>
    <scope>NUCLEOTIDE SEQUENCE [LARGE SCALE GENOMIC DNA]</scope>
    <source>
        <strain evidence="2 3">D16</strain>
    </source>
</reference>
<evidence type="ECO:0000313" key="3">
    <source>
        <dbReference type="Proteomes" id="UP000182227"/>
    </source>
</evidence>
<dbReference type="Proteomes" id="UP000182227">
    <property type="component" value="Unassembled WGS sequence"/>
</dbReference>
<evidence type="ECO:0000313" key="2">
    <source>
        <dbReference type="EMBL" id="CQD25019.1"/>
    </source>
</evidence>
<keyword evidence="2" id="KW-0378">Hydrolase</keyword>
<dbReference type="GO" id="GO:0016787">
    <property type="term" value="F:hydrolase activity"/>
    <property type="evidence" value="ECO:0007669"/>
    <property type="project" value="UniProtKB-KW"/>
</dbReference>
<dbReference type="InterPro" id="IPR029058">
    <property type="entry name" value="AB_hydrolase_fold"/>
</dbReference>
<organism evidence="2 3">
    <name type="scientific">Mycolicibacterium conceptionense</name>
    <dbReference type="NCBI Taxonomy" id="451644"/>
    <lineage>
        <taxon>Bacteria</taxon>
        <taxon>Bacillati</taxon>
        <taxon>Actinomycetota</taxon>
        <taxon>Actinomycetes</taxon>
        <taxon>Mycobacteriales</taxon>
        <taxon>Mycobacteriaceae</taxon>
        <taxon>Mycolicibacterium</taxon>
    </lineage>
</organism>
<dbReference type="AlphaFoldDB" id="A0A0U1E050"/>
<feature type="domain" description="Peptidase S33 tripeptidyl aminopeptidase-like C-terminal" evidence="1">
    <location>
        <begin position="21"/>
        <end position="73"/>
    </location>
</feature>